<feature type="region of interest" description="Disordered" evidence="1">
    <location>
        <begin position="6"/>
        <end position="29"/>
    </location>
</feature>
<sequence>MLLAACASAPPPATDAAPAQPEPALQGADASFPPALYRQAKAGGQPVFKINAEESLIAVTVRTGGLLARIGHDHVVAVRKLEGYAAPGLQRADLRFRLDEMTVDESALRAEAGLKTSPSEDAIAGTRRNMLTRTLDAEHHPWVLLQILRKDDVLDAAVTLHGVTRNYQIPARIAVTPRGLSASGTLVFKQSDFGIVPFAVLGGALAVKDELELRFTVTAR</sequence>
<feature type="compositionally biased region" description="Low complexity" evidence="1">
    <location>
        <begin position="6"/>
        <end position="24"/>
    </location>
</feature>
<keyword evidence="4" id="KW-1185">Reference proteome</keyword>
<dbReference type="RefSeq" id="WP_229426287.1">
    <property type="nucleotide sequence ID" value="NZ_JACHXD010000011.1"/>
</dbReference>
<dbReference type="EMBL" id="JACHXD010000011">
    <property type="protein sequence ID" value="MBB3120776.1"/>
    <property type="molecule type" value="Genomic_DNA"/>
</dbReference>
<evidence type="ECO:0000256" key="1">
    <source>
        <dbReference type="SAM" id="MobiDB-lite"/>
    </source>
</evidence>
<dbReference type="SUPFAM" id="SSF101874">
    <property type="entry name" value="YceI-like"/>
    <property type="match status" value="1"/>
</dbReference>
<protein>
    <recommendedName>
        <fullName evidence="2">Lipid/polyisoprenoid-binding YceI-like domain-containing protein</fullName>
    </recommendedName>
</protein>
<dbReference type="Pfam" id="PF04264">
    <property type="entry name" value="YceI"/>
    <property type="match status" value="1"/>
</dbReference>
<reference evidence="3 4" key="1">
    <citation type="submission" date="2020-08" db="EMBL/GenBank/DDBJ databases">
        <title>Genomic Encyclopedia of Type Strains, Phase III (KMG-III): the genomes of soil and plant-associated and newly described type strains.</title>
        <authorList>
            <person name="Whitman W."/>
        </authorList>
    </citation>
    <scope>NUCLEOTIDE SEQUENCE [LARGE SCALE GENOMIC DNA]</scope>
    <source>
        <strain evidence="3 4">CECT 8897</strain>
    </source>
</reference>
<organism evidence="3 4">
    <name type="scientific">Pseudoduganella violacea</name>
    <dbReference type="NCBI Taxonomy" id="1715466"/>
    <lineage>
        <taxon>Bacteria</taxon>
        <taxon>Pseudomonadati</taxon>
        <taxon>Pseudomonadota</taxon>
        <taxon>Betaproteobacteria</taxon>
        <taxon>Burkholderiales</taxon>
        <taxon>Oxalobacteraceae</taxon>
        <taxon>Telluria group</taxon>
        <taxon>Pseudoduganella</taxon>
    </lineage>
</organism>
<feature type="domain" description="Lipid/polyisoprenoid-binding YceI-like" evidence="2">
    <location>
        <begin position="99"/>
        <end position="219"/>
    </location>
</feature>
<comment type="caution">
    <text evidence="3">The sequence shown here is derived from an EMBL/GenBank/DDBJ whole genome shotgun (WGS) entry which is preliminary data.</text>
</comment>
<dbReference type="InterPro" id="IPR007372">
    <property type="entry name" value="Lipid/polyisoprenoid-bd_YceI"/>
</dbReference>
<name>A0A7W5BDD7_9BURK</name>
<evidence type="ECO:0000313" key="4">
    <source>
        <dbReference type="Proteomes" id="UP000541535"/>
    </source>
</evidence>
<accession>A0A7W5BDD7</accession>
<dbReference type="InterPro" id="IPR036761">
    <property type="entry name" value="TTHA0802/YceI-like_sf"/>
</dbReference>
<dbReference type="AlphaFoldDB" id="A0A7W5BDD7"/>
<dbReference type="Proteomes" id="UP000541535">
    <property type="component" value="Unassembled WGS sequence"/>
</dbReference>
<gene>
    <name evidence="3" type="ORF">FHS03_003846</name>
</gene>
<proteinExistence type="predicted"/>
<evidence type="ECO:0000259" key="2">
    <source>
        <dbReference type="Pfam" id="PF04264"/>
    </source>
</evidence>
<dbReference type="Gene3D" id="2.40.128.110">
    <property type="entry name" value="Lipid/polyisoprenoid-binding, YceI-like"/>
    <property type="match status" value="1"/>
</dbReference>
<evidence type="ECO:0000313" key="3">
    <source>
        <dbReference type="EMBL" id="MBB3120776.1"/>
    </source>
</evidence>